<gene>
    <name evidence="2" type="ORF">SGA01_26430</name>
</gene>
<accession>A0A4Y3RJD8</accession>
<comment type="caution">
    <text evidence="2">The sequence shown here is derived from an EMBL/GenBank/DDBJ whole genome shotgun (WGS) entry which is preliminary data.</text>
</comment>
<reference evidence="2 3" key="1">
    <citation type="submission" date="2019-06" db="EMBL/GenBank/DDBJ databases">
        <title>Whole genome shotgun sequence of Streptomyces gardneri NBRC 12865.</title>
        <authorList>
            <person name="Hosoyama A."/>
            <person name="Uohara A."/>
            <person name="Ohji S."/>
            <person name="Ichikawa N."/>
        </authorList>
    </citation>
    <scope>NUCLEOTIDE SEQUENCE [LARGE SCALE GENOMIC DNA]</scope>
    <source>
        <strain evidence="2 3">NBRC 12865</strain>
    </source>
</reference>
<sequence length="74" mass="7603">MGLGTFEDKADYRRIGGGEFDERVVGEVFLGGHCVVSGDVVTGMPGGRPGSPEAPATSAAVLGRRPEDQRTGGL</sequence>
<proteinExistence type="predicted"/>
<evidence type="ECO:0000313" key="3">
    <source>
        <dbReference type="Proteomes" id="UP000315226"/>
    </source>
</evidence>
<evidence type="ECO:0000256" key="1">
    <source>
        <dbReference type="SAM" id="MobiDB-lite"/>
    </source>
</evidence>
<evidence type="ECO:0000313" key="2">
    <source>
        <dbReference type="EMBL" id="GEB57038.1"/>
    </source>
</evidence>
<name>A0A4Y3RJD8_9ACTN</name>
<dbReference type="AlphaFoldDB" id="A0A4Y3RJD8"/>
<dbReference type="Proteomes" id="UP000315226">
    <property type="component" value="Unassembled WGS sequence"/>
</dbReference>
<dbReference type="EMBL" id="BJMN01000015">
    <property type="protein sequence ID" value="GEB57038.1"/>
    <property type="molecule type" value="Genomic_DNA"/>
</dbReference>
<feature type="region of interest" description="Disordered" evidence="1">
    <location>
        <begin position="42"/>
        <end position="74"/>
    </location>
</feature>
<feature type="compositionally biased region" description="Basic and acidic residues" evidence="1">
    <location>
        <begin position="64"/>
        <end position="74"/>
    </location>
</feature>
<keyword evidence="3" id="KW-1185">Reference proteome</keyword>
<organism evidence="2 3">
    <name type="scientific">Streptomyces gardneri</name>
    <dbReference type="NCBI Taxonomy" id="66892"/>
    <lineage>
        <taxon>Bacteria</taxon>
        <taxon>Bacillati</taxon>
        <taxon>Actinomycetota</taxon>
        <taxon>Actinomycetes</taxon>
        <taxon>Kitasatosporales</taxon>
        <taxon>Streptomycetaceae</taxon>
        <taxon>Streptomyces</taxon>
    </lineage>
</organism>
<protein>
    <submittedName>
        <fullName evidence="2">Uncharacterized protein</fullName>
    </submittedName>
</protein>